<evidence type="ECO:0000256" key="7">
    <source>
        <dbReference type="SAM" id="MobiDB-lite"/>
    </source>
</evidence>
<evidence type="ECO:0000256" key="6">
    <source>
        <dbReference type="ARBA" id="ARBA00022840"/>
    </source>
</evidence>
<feature type="compositionally biased region" description="Low complexity" evidence="7">
    <location>
        <begin position="278"/>
        <end position="294"/>
    </location>
</feature>
<keyword evidence="2" id="KW-0813">Transport</keyword>
<dbReference type="InterPro" id="IPR027417">
    <property type="entry name" value="P-loop_NTPase"/>
</dbReference>
<dbReference type="RefSeq" id="WP_059652721.1">
    <property type="nucleotide sequence ID" value="NZ_LOXJ01000008.1"/>
</dbReference>
<accession>A0A118TZD2</accession>
<sequence>MLNPQAIPDYLIQSDAVRERFARLKARDVILDVRHVGKRFRTPQGDTVALHDISFTTHRREFVCVIGPSGCGKSTLIRILAGLEAQTSGDVLLDGKPVRGPGADRGMVFQGYTLFPWLTVKKNVMFGLRMNGSSGGEAEREALQWLDLVGLTRFADVYPHQLSGGMKQRVAIARALANRPRILLMDEPFGALDAQTRAKMQTHLLDIWRNIDVTILFITHDLDEAILLADRILVLKAHPGEVQELIEVPVPRPRGYAQVNTREFVATKARLEALIHPQGAGDDQAAGDPAAGDPARPHMIRMTDVTDNVE</sequence>
<dbReference type="Proteomes" id="UP000060630">
    <property type="component" value="Unassembled WGS sequence"/>
</dbReference>
<dbReference type="SMART" id="SM00382">
    <property type="entry name" value="AAA"/>
    <property type="match status" value="1"/>
</dbReference>
<evidence type="ECO:0000313" key="9">
    <source>
        <dbReference type="EMBL" id="KWA72696.1"/>
    </source>
</evidence>
<proteinExistence type="inferred from homology"/>
<name>A0A118TZD2_9BURK</name>
<dbReference type="SUPFAM" id="SSF52540">
    <property type="entry name" value="P-loop containing nucleoside triphosphate hydrolases"/>
    <property type="match status" value="1"/>
</dbReference>
<evidence type="ECO:0000256" key="4">
    <source>
        <dbReference type="ARBA" id="ARBA00022519"/>
    </source>
</evidence>
<dbReference type="PANTHER" id="PTHR42788:SF13">
    <property type="entry name" value="ALIPHATIC SULFONATES IMPORT ATP-BINDING PROTEIN SSUB"/>
    <property type="match status" value="1"/>
</dbReference>
<evidence type="ECO:0000256" key="5">
    <source>
        <dbReference type="ARBA" id="ARBA00022741"/>
    </source>
</evidence>
<dbReference type="PROSITE" id="PS50893">
    <property type="entry name" value="ABC_TRANSPORTER_2"/>
    <property type="match status" value="1"/>
</dbReference>
<comment type="similarity">
    <text evidence="1">Belongs to the ABC transporter superfamily.</text>
</comment>
<dbReference type="PROSITE" id="PS00211">
    <property type="entry name" value="ABC_TRANSPORTER_1"/>
    <property type="match status" value="1"/>
</dbReference>
<dbReference type="InterPro" id="IPR017871">
    <property type="entry name" value="ABC_transporter-like_CS"/>
</dbReference>
<dbReference type="CDD" id="cd03293">
    <property type="entry name" value="ABC_NrtD_SsuB_transporters"/>
    <property type="match status" value="1"/>
</dbReference>
<dbReference type="GO" id="GO:0005524">
    <property type="term" value="F:ATP binding"/>
    <property type="evidence" value="ECO:0007669"/>
    <property type="project" value="UniProtKB-KW"/>
</dbReference>
<dbReference type="Gene3D" id="3.40.50.300">
    <property type="entry name" value="P-loop containing nucleotide triphosphate hydrolases"/>
    <property type="match status" value="1"/>
</dbReference>
<dbReference type="Pfam" id="PF00005">
    <property type="entry name" value="ABC_tran"/>
    <property type="match status" value="1"/>
</dbReference>
<dbReference type="InterPro" id="IPR050166">
    <property type="entry name" value="ABC_transporter_ATP-bind"/>
</dbReference>
<feature type="domain" description="ABC transporter" evidence="8">
    <location>
        <begin position="31"/>
        <end position="262"/>
    </location>
</feature>
<keyword evidence="6" id="KW-0067">ATP-binding</keyword>
<dbReference type="InterPro" id="IPR003439">
    <property type="entry name" value="ABC_transporter-like_ATP-bd"/>
</dbReference>
<dbReference type="InterPro" id="IPR003593">
    <property type="entry name" value="AAA+_ATPase"/>
</dbReference>
<keyword evidence="4" id="KW-0997">Cell inner membrane</keyword>
<reference evidence="9 10" key="1">
    <citation type="submission" date="2015-11" db="EMBL/GenBank/DDBJ databases">
        <title>Expanding the genomic diversity of Burkholderia species for the development of highly accurate diagnostics.</title>
        <authorList>
            <person name="Sahl J."/>
            <person name="Keim P."/>
            <person name="Wagner D."/>
        </authorList>
    </citation>
    <scope>NUCLEOTIDE SEQUENCE [LARGE SCALE GENOMIC DNA]</scope>
    <source>
        <strain evidence="9 10">MSMB2087WGS</strain>
    </source>
</reference>
<keyword evidence="5" id="KW-0547">Nucleotide-binding</keyword>
<comment type="caution">
    <text evidence="9">The sequence shown here is derived from an EMBL/GenBank/DDBJ whole genome shotgun (WGS) entry which is preliminary data.</text>
</comment>
<evidence type="ECO:0000256" key="3">
    <source>
        <dbReference type="ARBA" id="ARBA00022475"/>
    </source>
</evidence>
<dbReference type="GO" id="GO:0016887">
    <property type="term" value="F:ATP hydrolysis activity"/>
    <property type="evidence" value="ECO:0007669"/>
    <property type="project" value="InterPro"/>
</dbReference>
<protein>
    <submittedName>
        <fullName evidence="9">ABC transporter</fullName>
    </submittedName>
</protein>
<feature type="region of interest" description="Disordered" evidence="7">
    <location>
        <begin position="278"/>
        <end position="310"/>
    </location>
</feature>
<evidence type="ECO:0000313" key="10">
    <source>
        <dbReference type="Proteomes" id="UP000060630"/>
    </source>
</evidence>
<dbReference type="PANTHER" id="PTHR42788">
    <property type="entry name" value="TAURINE IMPORT ATP-BINDING PROTEIN-RELATED"/>
    <property type="match status" value="1"/>
</dbReference>
<evidence type="ECO:0000259" key="8">
    <source>
        <dbReference type="PROSITE" id="PS50893"/>
    </source>
</evidence>
<dbReference type="AlphaFoldDB" id="A0A118TZD2"/>
<gene>
    <name evidence="9" type="ORF">WL29_05675</name>
</gene>
<evidence type="ECO:0000256" key="1">
    <source>
        <dbReference type="ARBA" id="ARBA00005417"/>
    </source>
</evidence>
<keyword evidence="4" id="KW-0472">Membrane</keyword>
<dbReference type="EMBL" id="LPHD01000194">
    <property type="protein sequence ID" value="KWA72696.1"/>
    <property type="molecule type" value="Genomic_DNA"/>
</dbReference>
<evidence type="ECO:0000256" key="2">
    <source>
        <dbReference type="ARBA" id="ARBA00022448"/>
    </source>
</evidence>
<organism evidence="9 10">
    <name type="scientific">Burkholderia ubonensis</name>
    <dbReference type="NCBI Taxonomy" id="101571"/>
    <lineage>
        <taxon>Bacteria</taxon>
        <taxon>Pseudomonadati</taxon>
        <taxon>Pseudomonadota</taxon>
        <taxon>Betaproteobacteria</taxon>
        <taxon>Burkholderiales</taxon>
        <taxon>Burkholderiaceae</taxon>
        <taxon>Burkholderia</taxon>
        <taxon>Burkholderia cepacia complex</taxon>
    </lineage>
</organism>
<keyword evidence="3" id="KW-1003">Cell membrane</keyword>